<keyword evidence="2" id="KW-0812">Transmembrane</keyword>
<keyword evidence="2" id="KW-0472">Membrane</keyword>
<keyword evidence="2" id="KW-1133">Transmembrane helix</keyword>
<sequence>MKRTMLALIAPPAAVARYGCVSCTAAPIGVFWLGSLACIGYGLAGGTLGSLLGPNFLIAAGVLLWLIATAWARLVIRGVESDLFQRADSTQAHQVEPQADEDPFHQLRSNS</sequence>
<organism evidence="3 4">
    <name type="scientific">Candidatus Competibacter phosphatis</name>
    <dbReference type="NCBI Taxonomy" id="221280"/>
    <lineage>
        <taxon>Bacteria</taxon>
        <taxon>Pseudomonadati</taxon>
        <taxon>Pseudomonadota</taxon>
        <taxon>Gammaproteobacteria</taxon>
        <taxon>Candidatus Competibacteraceae</taxon>
        <taxon>Candidatus Competibacter</taxon>
    </lineage>
</organism>
<dbReference type="RefSeq" id="WP_169249564.1">
    <property type="nucleotide sequence ID" value="NZ_SPMZ01000043.1"/>
</dbReference>
<feature type="transmembrane region" description="Helical" evidence="2">
    <location>
        <begin position="26"/>
        <end position="44"/>
    </location>
</feature>
<evidence type="ECO:0000313" key="4">
    <source>
        <dbReference type="Proteomes" id="UP000760480"/>
    </source>
</evidence>
<evidence type="ECO:0000256" key="2">
    <source>
        <dbReference type="SAM" id="Phobius"/>
    </source>
</evidence>
<reference evidence="3 4" key="1">
    <citation type="submission" date="2019-03" db="EMBL/GenBank/DDBJ databases">
        <title>Metabolic reconstructions from genomes of highly enriched 'Candidatus Accumulibacter' and 'Candidatus Competibacter' bioreactor populations.</title>
        <authorList>
            <person name="Annavajhala M.K."/>
            <person name="Welles L."/>
            <person name="Abbas B."/>
            <person name="Sorokin D."/>
            <person name="Park H."/>
            <person name="Van Loosdrecht M."/>
            <person name="Chandran K."/>
        </authorList>
    </citation>
    <scope>NUCLEOTIDE SEQUENCE [LARGE SCALE GENOMIC DNA]</scope>
    <source>
        <strain evidence="3 4">SBR_G</strain>
    </source>
</reference>
<protein>
    <submittedName>
        <fullName evidence="3">Uncharacterized protein</fullName>
    </submittedName>
</protein>
<keyword evidence="4" id="KW-1185">Reference proteome</keyword>
<proteinExistence type="predicted"/>
<accession>A0ABX1TQU6</accession>
<gene>
    <name evidence="3" type="ORF">E4P82_14515</name>
</gene>
<name>A0ABX1TQU6_9GAMM</name>
<evidence type="ECO:0000256" key="1">
    <source>
        <dbReference type="SAM" id="MobiDB-lite"/>
    </source>
</evidence>
<dbReference type="EMBL" id="SPMZ01000043">
    <property type="protein sequence ID" value="NMQ20301.1"/>
    <property type="molecule type" value="Genomic_DNA"/>
</dbReference>
<feature type="transmembrane region" description="Helical" evidence="2">
    <location>
        <begin position="56"/>
        <end position="76"/>
    </location>
</feature>
<dbReference type="Proteomes" id="UP000760480">
    <property type="component" value="Unassembled WGS sequence"/>
</dbReference>
<feature type="region of interest" description="Disordered" evidence="1">
    <location>
        <begin position="90"/>
        <end position="111"/>
    </location>
</feature>
<evidence type="ECO:0000313" key="3">
    <source>
        <dbReference type="EMBL" id="NMQ20301.1"/>
    </source>
</evidence>
<comment type="caution">
    <text evidence="3">The sequence shown here is derived from an EMBL/GenBank/DDBJ whole genome shotgun (WGS) entry which is preliminary data.</text>
</comment>